<evidence type="ECO:0000313" key="9">
    <source>
        <dbReference type="Proteomes" id="UP000197535"/>
    </source>
</evidence>
<dbReference type="EMBL" id="LSTO01000002">
    <property type="protein sequence ID" value="OWW18697.1"/>
    <property type="molecule type" value="Genomic_DNA"/>
</dbReference>
<keyword evidence="5" id="KW-0106">Calcium</keyword>
<dbReference type="Proteomes" id="UP000197535">
    <property type="component" value="Unassembled WGS sequence"/>
</dbReference>
<accession>A0A254T960</accession>
<feature type="domain" description="PilY1 beta-propeller" evidence="7">
    <location>
        <begin position="2"/>
        <end position="100"/>
    </location>
</feature>
<organism evidence="8 9">
    <name type="scientific">Noviherbaspirillum denitrificans</name>
    <dbReference type="NCBI Taxonomy" id="1968433"/>
    <lineage>
        <taxon>Bacteria</taxon>
        <taxon>Pseudomonadati</taxon>
        <taxon>Pseudomonadota</taxon>
        <taxon>Betaproteobacteria</taxon>
        <taxon>Burkholderiales</taxon>
        <taxon>Oxalobacteraceae</taxon>
        <taxon>Noviherbaspirillum</taxon>
    </lineage>
</organism>
<dbReference type="AlphaFoldDB" id="A0A254T960"/>
<evidence type="ECO:0000256" key="3">
    <source>
        <dbReference type="ARBA" id="ARBA00022558"/>
    </source>
</evidence>
<dbReference type="InterPro" id="IPR008707">
    <property type="entry name" value="B-propeller_PilY1"/>
</dbReference>
<name>A0A254T960_9BURK</name>
<proteinExistence type="inferred from homology"/>
<dbReference type="OrthoDB" id="7156875at2"/>
<evidence type="ECO:0000256" key="2">
    <source>
        <dbReference type="ARBA" id="ARBA00008387"/>
    </source>
</evidence>
<dbReference type="SUPFAM" id="SSF50998">
    <property type="entry name" value="Quinoprotein alcohol dehydrogenase-like"/>
    <property type="match status" value="1"/>
</dbReference>
<comment type="caution">
    <text evidence="8">The sequence shown here is derived from an EMBL/GenBank/DDBJ whole genome shotgun (WGS) entry which is preliminary data.</text>
</comment>
<feature type="domain" description="PilY1 beta-propeller" evidence="7">
    <location>
        <begin position="105"/>
        <end position="164"/>
    </location>
</feature>
<gene>
    <name evidence="8" type="ORF">AYR66_03740</name>
</gene>
<comment type="subcellular location">
    <subcellularLocation>
        <location evidence="1">Fimbrium</location>
    </subcellularLocation>
</comment>
<evidence type="ECO:0000256" key="1">
    <source>
        <dbReference type="ARBA" id="ARBA00004561"/>
    </source>
</evidence>
<dbReference type="GO" id="GO:0009289">
    <property type="term" value="C:pilus"/>
    <property type="evidence" value="ECO:0007669"/>
    <property type="project" value="UniProtKB-SubCell"/>
</dbReference>
<keyword evidence="3" id="KW-1029">Fimbrium biogenesis</keyword>
<evidence type="ECO:0000256" key="5">
    <source>
        <dbReference type="ARBA" id="ARBA00022837"/>
    </source>
</evidence>
<dbReference type="Pfam" id="PF05567">
    <property type="entry name" value="T4P_PilY1"/>
    <property type="match status" value="2"/>
</dbReference>
<evidence type="ECO:0000313" key="8">
    <source>
        <dbReference type="EMBL" id="OWW18697.1"/>
    </source>
</evidence>
<evidence type="ECO:0000256" key="4">
    <source>
        <dbReference type="ARBA" id="ARBA00022723"/>
    </source>
</evidence>
<evidence type="ECO:0000256" key="6">
    <source>
        <dbReference type="ARBA" id="ARBA00023263"/>
    </source>
</evidence>
<dbReference type="InterPro" id="IPR011047">
    <property type="entry name" value="Quinoprotein_ADH-like_sf"/>
</dbReference>
<dbReference type="GO" id="GO:0046872">
    <property type="term" value="F:metal ion binding"/>
    <property type="evidence" value="ECO:0007669"/>
    <property type="project" value="UniProtKB-KW"/>
</dbReference>
<reference evidence="8 9" key="1">
    <citation type="submission" date="2016-02" db="EMBL/GenBank/DDBJ databases">
        <authorList>
            <person name="Wen L."/>
            <person name="He K."/>
            <person name="Yang H."/>
        </authorList>
    </citation>
    <scope>NUCLEOTIDE SEQUENCE [LARGE SCALE GENOMIC DNA]</scope>
    <source>
        <strain evidence="8 9">TSA40</strain>
    </source>
</reference>
<keyword evidence="6" id="KW-0281">Fimbrium</keyword>
<comment type="similarity">
    <text evidence="2">Belongs to the PilY1 family.</text>
</comment>
<keyword evidence="4" id="KW-0479">Metal-binding</keyword>
<keyword evidence="9" id="KW-1185">Reference proteome</keyword>
<sequence>MAKLANGTWVAIVTSGYNNIPEGSKYPAADGKGYIFVLNLADGSVLKTISTNVGSTGNPSGLARINVKVVDFSVDNTAVASYGGDLLGNMWRFDLEAGTATKLAAFGSSKPIMAAPEIAEVDGKKAVYFGTGRYLGEDDLSDGSVQTIYGIKDDGTTTVTSTAQLVQQTVSTSGTIRNITTNAVDWASKYGWYVDLPDTGERITIDPQLYFGTLVFASTVPTASACQPGGYSWLYQIDFQTGGNVKSDAAAGTKFTSPIVGLTVSKLPTGTPVIYPISADGKIPTPTELEIAPSSSTMGTKRVLWRELFND</sequence>
<protein>
    <recommendedName>
        <fullName evidence="7">PilY1 beta-propeller domain-containing protein</fullName>
    </recommendedName>
</protein>
<evidence type="ECO:0000259" key="7">
    <source>
        <dbReference type="Pfam" id="PF05567"/>
    </source>
</evidence>